<comment type="subcellular location">
    <subcellularLocation>
        <location evidence="1">Nucleus</location>
    </subcellularLocation>
</comment>
<keyword evidence="2" id="KW-0813">Transport</keyword>
<feature type="domain" description="Nucleoporin Nup120/160 beta-propeller" evidence="5">
    <location>
        <begin position="77"/>
        <end position="579"/>
    </location>
</feature>
<feature type="region of interest" description="Disordered" evidence="4">
    <location>
        <begin position="1143"/>
        <end position="1170"/>
    </location>
</feature>
<proteinExistence type="predicted"/>
<dbReference type="Pfam" id="PF21486">
    <property type="entry name" value="NUP120_helical"/>
    <property type="match status" value="1"/>
</dbReference>
<dbReference type="InterPro" id="IPR059141">
    <property type="entry name" value="Beta-prop_Nup120_160"/>
</dbReference>
<dbReference type="PANTHER" id="PTHR21286">
    <property type="entry name" value="NUCLEAR PORE COMPLEX PROTEIN NUP160"/>
    <property type="match status" value="1"/>
</dbReference>
<keyword evidence="9" id="KW-1185">Reference proteome</keyword>
<dbReference type="PANTHER" id="PTHR21286:SF0">
    <property type="entry name" value="NUCLEAR PORE COMPLEX PROTEIN NUP160"/>
    <property type="match status" value="1"/>
</dbReference>
<organism evidence="8 9">
    <name type="scientific">Aspergillus coremiiformis</name>
    <dbReference type="NCBI Taxonomy" id="138285"/>
    <lineage>
        <taxon>Eukaryota</taxon>
        <taxon>Fungi</taxon>
        <taxon>Dikarya</taxon>
        <taxon>Ascomycota</taxon>
        <taxon>Pezizomycotina</taxon>
        <taxon>Eurotiomycetes</taxon>
        <taxon>Eurotiomycetidae</taxon>
        <taxon>Eurotiales</taxon>
        <taxon>Aspergillaceae</taxon>
        <taxon>Aspergillus</taxon>
        <taxon>Aspergillus subgen. Circumdati</taxon>
    </lineage>
</organism>
<gene>
    <name evidence="8" type="ORF">BDV28DRAFT_70916</name>
</gene>
<evidence type="ECO:0000313" key="8">
    <source>
        <dbReference type="EMBL" id="KAE8349020.1"/>
    </source>
</evidence>
<evidence type="ECO:0000259" key="6">
    <source>
        <dbReference type="Pfam" id="PF21486"/>
    </source>
</evidence>
<sequence>MAKIYKDTKVDLRPYSSNAVVNIQIPTHASSQTRARFSITSSVGEDEPIAKDEEEFSRRYLSSHGSIYFRKRSVYPRTFLWRVVNDSKVLEIQCVDLAKGGVEHSVYNNTIRLDFHEEIIPSCVDFADLEDHEVLSVFVITASKQLYTLSLRPEFFRRKSAIDNNVSDWCKSCVPAPLSFSYPHRLHASSPLELFVSLDNGALLRLTRRSGDDGSNWSPLTFDERTWGASIRGLVRWHAQPSIKYQGRHLDPNMPNAIATTSDQTYVFAVCLNHTLKIWNLATNKLAVSKDLLGREVQEPDSLSYALNPAESSFLRVFNVERALDGAYRYYVVTYSPFEDGRFKFWAVKGGLTSPLVIEDLFPEAPLRPLDPDSTGNMFWSIVDFQLKSAEEGKGMELWVLWRNSSAYQLYTLHFNFETLVGDWENNWVSTAIDTRAQEPPPPMAFSDVVDPAEKWLKFLLQPNKFSSEVLETALATYQEALRPLSSSGVLKKSVSFTERLCSTIAATVSLRKYAEEEMDFARYRTDTDSKWRQFWQIAEDINKRRFEPISLIYDTYYETPWLLLSDSCAVIRECSSTELLLHNSGADLRAEGHKIADRWRHRNLDEEIGNMFEPASHLITVASGFRRRFPAELEAACQRALEAELFTEPSSSVQDRMDAFRDRCEFGEQISNKTYDGLLAAMEGYLNIYSLPNSVFYTILDTIPLGFPGKDSDLLSTHFGVKVTVNGVQEAILYTRQILIDLLVLVVFVDGEVQQEDTSEFDAVDLFGSLITLLREYEMMAWLSSNTRKCPEGPGVTSTFDDQSTSQISLKDSPSKNIGSRMATILEDLFATDIKPRQTIGLPQSYTLTLGIHDVLSWVTRQGEVAFPNALVYIQCDLIAKNNIDLARDFLRFQPNTSWATYVKGRLYVAMSEFDTAALYLRKAAYLLSCGKPLGNLHEMSSTLLDIVSVDSFHNGLPKYFQHILSIFEKARSFSHVADFARLALQALASENKNEENPEYNIMRTDLLSRLYYASLQNCQFDQAYSALARYKDFALQKSALNSLVTSILTASGPGTAGLQQILHLPTSLVPNIASYVDETLVSLARKQTTFSPLLETGGKWTDNTPDYQKILQAYRIARGDYRGAAEVAYLNVQRLRNTRDAPSTHLVLSKNRDTDGTQPTEEDDPESKEIRHELLSLINLLACVDKSEAYILVEKEDSSVPATFTDRRHSVQADDDGNVFMDDADVSLPTAYGSKRRLSSSATAVVPSGRRDSRSSVSTVGSHVPRRRAIVTLDHLRREYQSELDRISRIERGDWEFGVLDTNEADNNDTMLL</sequence>
<dbReference type="InterPro" id="IPR056548">
    <property type="entry name" value="HEAT_Nup120"/>
</dbReference>
<evidence type="ECO:0000259" key="5">
    <source>
        <dbReference type="Pfam" id="PF11715"/>
    </source>
</evidence>
<dbReference type="EMBL" id="ML739358">
    <property type="protein sequence ID" value="KAE8349020.1"/>
    <property type="molecule type" value="Genomic_DNA"/>
</dbReference>
<dbReference type="Proteomes" id="UP000327118">
    <property type="component" value="Unassembled WGS sequence"/>
</dbReference>
<feature type="domain" description="Nucleoporin Nup120 helical" evidence="6">
    <location>
        <begin position="642"/>
        <end position="771"/>
    </location>
</feature>
<dbReference type="OrthoDB" id="67716at2759"/>
<evidence type="ECO:0000256" key="2">
    <source>
        <dbReference type="ARBA" id="ARBA00022448"/>
    </source>
</evidence>
<dbReference type="InterPro" id="IPR011047">
    <property type="entry name" value="Quinoprotein_ADH-like_sf"/>
</dbReference>
<name>A0A5N6YZ77_9EURO</name>
<dbReference type="InterPro" id="IPR048884">
    <property type="entry name" value="Nup120_helical"/>
</dbReference>
<evidence type="ECO:0000256" key="3">
    <source>
        <dbReference type="ARBA" id="ARBA00023242"/>
    </source>
</evidence>
<dbReference type="GO" id="GO:0005643">
    <property type="term" value="C:nuclear pore"/>
    <property type="evidence" value="ECO:0007669"/>
    <property type="project" value="TreeGrafter"/>
</dbReference>
<feature type="region of interest" description="Disordered" evidence="4">
    <location>
        <begin position="792"/>
        <end position="815"/>
    </location>
</feature>
<accession>A0A5N6YZ77</accession>
<reference evidence="9" key="1">
    <citation type="submission" date="2019-04" db="EMBL/GenBank/DDBJ databases">
        <title>Friends and foes A comparative genomics studyof 23 Aspergillus species from section Flavi.</title>
        <authorList>
            <consortium name="DOE Joint Genome Institute"/>
            <person name="Kjaerbolling I."/>
            <person name="Vesth T."/>
            <person name="Frisvad J.C."/>
            <person name="Nybo J.L."/>
            <person name="Theobald S."/>
            <person name="Kildgaard S."/>
            <person name="Isbrandt T."/>
            <person name="Kuo A."/>
            <person name="Sato A."/>
            <person name="Lyhne E.K."/>
            <person name="Kogle M.E."/>
            <person name="Wiebenga A."/>
            <person name="Kun R.S."/>
            <person name="Lubbers R.J."/>
            <person name="Makela M.R."/>
            <person name="Barry K."/>
            <person name="Chovatia M."/>
            <person name="Clum A."/>
            <person name="Daum C."/>
            <person name="Haridas S."/>
            <person name="He G."/>
            <person name="LaButti K."/>
            <person name="Lipzen A."/>
            <person name="Mondo S."/>
            <person name="Riley R."/>
            <person name="Salamov A."/>
            <person name="Simmons B.A."/>
            <person name="Magnuson J.K."/>
            <person name="Henrissat B."/>
            <person name="Mortensen U.H."/>
            <person name="Larsen T.O."/>
            <person name="Devries R.P."/>
            <person name="Grigoriev I.V."/>
            <person name="Machida M."/>
            <person name="Baker S.E."/>
            <person name="Andersen M.R."/>
        </authorList>
    </citation>
    <scope>NUCLEOTIDE SEQUENCE [LARGE SCALE GENOMIC DNA]</scope>
    <source>
        <strain evidence="9">CBS 553.77</strain>
    </source>
</reference>
<evidence type="ECO:0000259" key="7">
    <source>
        <dbReference type="Pfam" id="PF23300"/>
    </source>
</evidence>
<evidence type="ECO:0000256" key="4">
    <source>
        <dbReference type="SAM" id="MobiDB-lite"/>
    </source>
</evidence>
<feature type="domain" description="Nucleoporin nup120-like HEAT repeat" evidence="7">
    <location>
        <begin position="874"/>
        <end position="1050"/>
    </location>
</feature>
<evidence type="ECO:0000313" key="9">
    <source>
        <dbReference type="Proteomes" id="UP000327118"/>
    </source>
</evidence>
<dbReference type="SUPFAM" id="SSF50998">
    <property type="entry name" value="Quinoprotein alcohol dehydrogenase-like"/>
    <property type="match status" value="1"/>
</dbReference>
<dbReference type="GO" id="GO:0017056">
    <property type="term" value="F:structural constituent of nuclear pore"/>
    <property type="evidence" value="ECO:0007669"/>
    <property type="project" value="TreeGrafter"/>
</dbReference>
<dbReference type="InterPro" id="IPR021717">
    <property type="entry name" value="Nucleoporin_Nup160"/>
</dbReference>
<dbReference type="Pfam" id="PF23300">
    <property type="entry name" value="HEAT_Nup120"/>
    <property type="match status" value="1"/>
</dbReference>
<feature type="compositionally biased region" description="Polar residues" evidence="4">
    <location>
        <begin position="797"/>
        <end position="815"/>
    </location>
</feature>
<dbReference type="Pfam" id="PF11715">
    <property type="entry name" value="Beta-prop_Nup120_160"/>
    <property type="match status" value="1"/>
</dbReference>
<protein>
    <submittedName>
        <fullName evidence="8">Nucleoporin Nup120/160-domain-containing protein</fullName>
    </submittedName>
</protein>
<keyword evidence="3" id="KW-0539">Nucleus</keyword>
<evidence type="ECO:0000256" key="1">
    <source>
        <dbReference type="ARBA" id="ARBA00004123"/>
    </source>
</evidence>